<keyword evidence="2" id="KW-1003">Cell membrane</keyword>
<comment type="caution">
    <text evidence="8">The sequence shown here is derived from an EMBL/GenBank/DDBJ whole genome shotgun (WGS) entry which is preliminary data.</text>
</comment>
<comment type="subcellular location">
    <subcellularLocation>
        <location evidence="1">Cell membrane</location>
        <topology evidence="1">Multi-pass membrane protein</topology>
    </subcellularLocation>
</comment>
<evidence type="ECO:0000256" key="1">
    <source>
        <dbReference type="ARBA" id="ARBA00004651"/>
    </source>
</evidence>
<evidence type="ECO:0000313" key="9">
    <source>
        <dbReference type="Proteomes" id="UP000612956"/>
    </source>
</evidence>
<evidence type="ECO:0000313" key="8">
    <source>
        <dbReference type="EMBL" id="GGK55088.1"/>
    </source>
</evidence>
<feature type="transmembrane region" description="Helical" evidence="6">
    <location>
        <begin position="68"/>
        <end position="88"/>
    </location>
</feature>
<dbReference type="PANTHER" id="PTHR34820">
    <property type="entry name" value="INNER MEMBRANE PROTEIN YEBZ"/>
    <property type="match status" value="1"/>
</dbReference>
<dbReference type="PANTHER" id="PTHR34820:SF4">
    <property type="entry name" value="INNER MEMBRANE PROTEIN YEBZ"/>
    <property type="match status" value="1"/>
</dbReference>
<reference evidence="8" key="2">
    <citation type="submission" date="2020-09" db="EMBL/GenBank/DDBJ databases">
        <authorList>
            <person name="Sun Q."/>
            <person name="Zhou Y."/>
        </authorList>
    </citation>
    <scope>NUCLEOTIDE SEQUENCE</scope>
    <source>
        <strain evidence="8">CGMCC 4.7278</strain>
    </source>
</reference>
<evidence type="ECO:0000256" key="5">
    <source>
        <dbReference type="ARBA" id="ARBA00023136"/>
    </source>
</evidence>
<dbReference type="RefSeq" id="WP_188829374.1">
    <property type="nucleotide sequence ID" value="NZ_BMMW01000002.1"/>
</dbReference>
<dbReference type="InterPro" id="IPR008457">
    <property type="entry name" value="Cu-R_CopD_dom"/>
</dbReference>
<feature type="transmembrane region" description="Helical" evidence="6">
    <location>
        <begin position="255"/>
        <end position="277"/>
    </location>
</feature>
<gene>
    <name evidence="8" type="ORF">GCM10011591_28780</name>
</gene>
<protein>
    <recommendedName>
        <fullName evidence="7">Copper resistance protein D domain-containing protein</fullName>
    </recommendedName>
</protein>
<dbReference type="EMBL" id="BMMW01000002">
    <property type="protein sequence ID" value="GGK55088.1"/>
    <property type="molecule type" value="Genomic_DNA"/>
</dbReference>
<dbReference type="GO" id="GO:0005886">
    <property type="term" value="C:plasma membrane"/>
    <property type="evidence" value="ECO:0007669"/>
    <property type="project" value="UniProtKB-SubCell"/>
</dbReference>
<feature type="transmembrane region" description="Helical" evidence="6">
    <location>
        <begin position="36"/>
        <end position="56"/>
    </location>
</feature>
<feature type="transmembrane region" description="Helical" evidence="6">
    <location>
        <begin position="222"/>
        <end position="243"/>
    </location>
</feature>
<keyword evidence="9" id="KW-1185">Reference proteome</keyword>
<dbReference type="Pfam" id="PF05425">
    <property type="entry name" value="CopD"/>
    <property type="match status" value="1"/>
</dbReference>
<evidence type="ECO:0000256" key="3">
    <source>
        <dbReference type="ARBA" id="ARBA00022692"/>
    </source>
</evidence>
<feature type="transmembrane region" description="Helical" evidence="6">
    <location>
        <begin position="12"/>
        <end position="30"/>
    </location>
</feature>
<name>A0A917VA90_9NOCA</name>
<evidence type="ECO:0000259" key="7">
    <source>
        <dbReference type="Pfam" id="PF05425"/>
    </source>
</evidence>
<dbReference type="AlphaFoldDB" id="A0A917VA90"/>
<dbReference type="InterPro" id="IPR032694">
    <property type="entry name" value="CopC/D"/>
</dbReference>
<keyword evidence="5 6" id="KW-0472">Membrane</keyword>
<feature type="transmembrane region" description="Helical" evidence="6">
    <location>
        <begin position="186"/>
        <end position="210"/>
    </location>
</feature>
<feature type="transmembrane region" description="Helical" evidence="6">
    <location>
        <begin position="298"/>
        <end position="318"/>
    </location>
</feature>
<feature type="transmembrane region" description="Helical" evidence="6">
    <location>
        <begin position="118"/>
        <end position="135"/>
    </location>
</feature>
<feature type="domain" description="Copper resistance protein D" evidence="7">
    <location>
        <begin position="217"/>
        <end position="316"/>
    </location>
</feature>
<evidence type="ECO:0000256" key="6">
    <source>
        <dbReference type="SAM" id="Phobius"/>
    </source>
</evidence>
<feature type="transmembrane region" description="Helical" evidence="6">
    <location>
        <begin position="156"/>
        <end position="174"/>
    </location>
</feature>
<reference evidence="8" key="1">
    <citation type="journal article" date="2014" name="Int. J. Syst. Evol. Microbiol.">
        <title>Complete genome sequence of Corynebacterium casei LMG S-19264T (=DSM 44701T), isolated from a smear-ripened cheese.</title>
        <authorList>
            <consortium name="US DOE Joint Genome Institute (JGI-PGF)"/>
            <person name="Walter F."/>
            <person name="Albersmeier A."/>
            <person name="Kalinowski J."/>
            <person name="Ruckert C."/>
        </authorList>
    </citation>
    <scope>NUCLEOTIDE SEQUENCE</scope>
    <source>
        <strain evidence="8">CGMCC 4.7278</strain>
    </source>
</reference>
<proteinExistence type="predicted"/>
<accession>A0A917VA90</accession>
<keyword evidence="3 6" id="KW-0812">Transmembrane</keyword>
<organism evidence="8 9">
    <name type="scientific">Nocardia camponoti</name>
    <dbReference type="NCBI Taxonomy" id="1616106"/>
    <lineage>
        <taxon>Bacteria</taxon>
        <taxon>Bacillati</taxon>
        <taxon>Actinomycetota</taxon>
        <taxon>Actinomycetes</taxon>
        <taxon>Mycobacteriales</taxon>
        <taxon>Nocardiaceae</taxon>
        <taxon>Nocardia</taxon>
    </lineage>
</organism>
<sequence>MTGGPTWSRVVPPVCVAGLIGVLLAEFLTGSGEFPVAAYARFIADAAGATVLGLAAPPRLNPRIEVRWRLIAVLAGVWFVAEFAQLVADAAEIVGVRAWKLGVRDFATFMTKLSGGQIGIAIAFCTAAIAGYATLAFRRETVQVGRNSRLGDRPTLSPDLVLVFGAVALVLRPVTGHMSQQHFGSVLAAIHTLAAAAWLGLLLAMALTLRGKGAWAATLPKFSDAALPLLGTVALTGVIDAAVRLQGFAPLWETGYGRILIAKVIVLVALLALGWHWRRTWVPKATTHRTPAPVSLRNAVLDAVVIAIAFGLAATLALTA</sequence>
<dbReference type="Proteomes" id="UP000612956">
    <property type="component" value="Unassembled WGS sequence"/>
</dbReference>
<dbReference type="GO" id="GO:0006825">
    <property type="term" value="P:copper ion transport"/>
    <property type="evidence" value="ECO:0007669"/>
    <property type="project" value="InterPro"/>
</dbReference>
<evidence type="ECO:0000256" key="4">
    <source>
        <dbReference type="ARBA" id="ARBA00022989"/>
    </source>
</evidence>
<evidence type="ECO:0000256" key="2">
    <source>
        <dbReference type="ARBA" id="ARBA00022475"/>
    </source>
</evidence>
<keyword evidence="4 6" id="KW-1133">Transmembrane helix</keyword>